<dbReference type="PANTHER" id="PTHR24223:SF448">
    <property type="entry name" value="FI20146P1-RELATED"/>
    <property type="match status" value="1"/>
</dbReference>
<dbReference type="Pfam" id="PF00005">
    <property type="entry name" value="ABC_tran"/>
    <property type="match status" value="1"/>
</dbReference>
<feature type="non-terminal residue" evidence="5">
    <location>
        <position position="1"/>
    </location>
</feature>
<keyword evidence="3" id="KW-0812">Transmembrane</keyword>
<keyword evidence="1" id="KW-0547">Nucleotide-binding</keyword>
<dbReference type="PANTHER" id="PTHR24223">
    <property type="entry name" value="ATP-BINDING CASSETTE SUB-FAMILY C"/>
    <property type="match status" value="1"/>
</dbReference>
<dbReference type="EMBL" id="OW152817">
    <property type="protein sequence ID" value="CAH2068966.1"/>
    <property type="molecule type" value="Genomic_DNA"/>
</dbReference>
<dbReference type="Proteomes" id="UP000837857">
    <property type="component" value="Chromosome 5"/>
</dbReference>
<accession>A0ABN8J4R1</accession>
<dbReference type="InterPro" id="IPR003439">
    <property type="entry name" value="ABC_transporter-like_ATP-bd"/>
</dbReference>
<keyword evidence="3" id="KW-0472">Membrane</keyword>
<reference evidence="5" key="1">
    <citation type="submission" date="2022-03" db="EMBL/GenBank/DDBJ databases">
        <authorList>
            <person name="Martin H S."/>
        </authorList>
    </citation>
    <scope>NUCLEOTIDE SEQUENCE</scope>
</reference>
<organism evidence="5 6">
    <name type="scientific">Iphiclides podalirius</name>
    <name type="common">scarce swallowtail</name>
    <dbReference type="NCBI Taxonomy" id="110791"/>
    <lineage>
        <taxon>Eukaryota</taxon>
        <taxon>Metazoa</taxon>
        <taxon>Ecdysozoa</taxon>
        <taxon>Arthropoda</taxon>
        <taxon>Hexapoda</taxon>
        <taxon>Insecta</taxon>
        <taxon>Pterygota</taxon>
        <taxon>Neoptera</taxon>
        <taxon>Endopterygota</taxon>
        <taxon>Lepidoptera</taxon>
        <taxon>Glossata</taxon>
        <taxon>Ditrysia</taxon>
        <taxon>Papilionoidea</taxon>
        <taxon>Papilionidae</taxon>
        <taxon>Papilioninae</taxon>
        <taxon>Iphiclides</taxon>
    </lineage>
</organism>
<sequence>MTSYVRGIIMSFIMFTARFSIFITVLLYVTYVNRITVENVFFLTCYYNIMRQTMTLFFPQAVGQEQELAIIQLMQDKTREVREDESSPNLQSQSILQPSTVSLNRRHWSTISNISFAIILNLVGVIVVILMTDMTMLIPIITAILIFYIFRVIYVRTTSAIKRLEGINNEGSNVGLVITQSISLTGVFQWGMRQSAEMENQMTSVEREPVLFSGTLRKNLDPFDEYPDELLLNALNNVELLNADDGVGALYKPVSECGANFSVGERQLVCLARAIARDERVLLMDEATANVDAQTDALIQAAIRLHFRACTVLTVAHRLNTVIDSDKASHQVH</sequence>
<name>A0ABN8J4R1_9NEOP</name>
<gene>
    <name evidence="5" type="ORF">IPOD504_LOCUS14646</name>
</gene>
<evidence type="ECO:0000256" key="1">
    <source>
        <dbReference type="ARBA" id="ARBA00022741"/>
    </source>
</evidence>
<dbReference type="InterPro" id="IPR027417">
    <property type="entry name" value="P-loop_NTPase"/>
</dbReference>
<evidence type="ECO:0000313" key="5">
    <source>
        <dbReference type="EMBL" id="CAH2068966.1"/>
    </source>
</evidence>
<evidence type="ECO:0000256" key="3">
    <source>
        <dbReference type="SAM" id="Phobius"/>
    </source>
</evidence>
<proteinExistence type="predicted"/>
<dbReference type="SUPFAM" id="SSF52540">
    <property type="entry name" value="P-loop containing nucleoside triphosphate hydrolases"/>
    <property type="match status" value="1"/>
</dbReference>
<dbReference type="Gene3D" id="3.40.50.300">
    <property type="entry name" value="P-loop containing nucleotide triphosphate hydrolases"/>
    <property type="match status" value="1"/>
</dbReference>
<keyword evidence="2" id="KW-0067">ATP-binding</keyword>
<protein>
    <recommendedName>
        <fullName evidence="4">ABC transporter domain-containing protein</fullName>
    </recommendedName>
</protein>
<evidence type="ECO:0000313" key="6">
    <source>
        <dbReference type="Proteomes" id="UP000837857"/>
    </source>
</evidence>
<keyword evidence="3" id="KW-1133">Transmembrane helix</keyword>
<evidence type="ECO:0000256" key="2">
    <source>
        <dbReference type="ARBA" id="ARBA00022840"/>
    </source>
</evidence>
<evidence type="ECO:0000259" key="4">
    <source>
        <dbReference type="Pfam" id="PF00005"/>
    </source>
</evidence>
<feature type="transmembrane region" description="Helical" evidence="3">
    <location>
        <begin position="6"/>
        <end position="29"/>
    </location>
</feature>
<feature type="domain" description="ABC transporter" evidence="4">
    <location>
        <begin position="193"/>
        <end position="289"/>
    </location>
</feature>
<feature type="transmembrane region" description="Helical" evidence="3">
    <location>
        <begin position="136"/>
        <end position="154"/>
    </location>
</feature>
<feature type="transmembrane region" description="Helical" evidence="3">
    <location>
        <begin position="111"/>
        <end position="130"/>
    </location>
</feature>
<keyword evidence="6" id="KW-1185">Reference proteome</keyword>
<dbReference type="InterPro" id="IPR050173">
    <property type="entry name" value="ABC_transporter_C-like"/>
</dbReference>